<dbReference type="Gene3D" id="1.10.1040.10">
    <property type="entry name" value="N-(1-d-carboxylethyl)-l-norvaline Dehydrogenase, domain 2"/>
    <property type="match status" value="1"/>
</dbReference>
<dbReference type="InterPro" id="IPR036291">
    <property type="entry name" value="NAD(P)-bd_dom_sf"/>
</dbReference>
<proteinExistence type="predicted"/>
<dbReference type="InterPro" id="IPR008927">
    <property type="entry name" value="6-PGluconate_DH-like_C_sf"/>
</dbReference>
<feature type="domain" description="Mannitol dehydrogenase N-terminal" evidence="3">
    <location>
        <begin position="18"/>
        <end position="264"/>
    </location>
</feature>
<dbReference type="AlphaFoldDB" id="A0A1G8DVQ0"/>
<dbReference type="GO" id="GO:0008926">
    <property type="term" value="F:mannitol-1-phosphate 5-dehydrogenase activity"/>
    <property type="evidence" value="ECO:0007669"/>
    <property type="project" value="UniProtKB-EC"/>
</dbReference>
<sequence length="465" mass="48518">MTALTRASARAGAPAPVRIVHLGLGAFHRAHQAWYTAKAEDAGEWGIAAFTGRRPDVADALRPQGGAYTLLERGPDGDAAETIGSIVEVWPGDDVARLRELVAREAVAIVSLTITEPAYRLRADGSADLDDAAVAADVAALAAGTDPSTPLGRLVAALDARRRAGAGPIAVMPCDNMPNAGGNVHAALQAIASAAGLDETAAWIASDVACASSSVDRITPATTDADRAEVARLTGLDDASPVVTEPFRDWVVQGSFPAGRPVWETAGARFVDDVEPFERRKLWLLNGSHSLLAYRGLLAGHATVAEAIADPVLRAEVDAWWGLAGEHLPAGLDLAAYRAALVARFENARIEHRLQQIAAEGVTKLRVRFVPVLLAERERGGDASNGAVAIGAIAAWVALVLDGVQLVDGRRAEVETAMASATPVRDLLALVEPRLAADASIVEAVEIAASEARSGNRLPTVPELA</sequence>
<evidence type="ECO:0000259" key="3">
    <source>
        <dbReference type="Pfam" id="PF01232"/>
    </source>
</evidence>
<evidence type="ECO:0000259" key="4">
    <source>
        <dbReference type="Pfam" id="PF08125"/>
    </source>
</evidence>
<dbReference type="InterPro" id="IPR000669">
    <property type="entry name" value="Mannitol_DH"/>
</dbReference>
<dbReference type="PANTHER" id="PTHR43362:SF1">
    <property type="entry name" value="MANNITOL DEHYDROGENASE 2-RELATED"/>
    <property type="match status" value="1"/>
</dbReference>
<dbReference type="STRING" id="399736.SAMN04489720_1795"/>
<evidence type="ECO:0000313" key="6">
    <source>
        <dbReference type="Proteomes" id="UP000198822"/>
    </source>
</evidence>
<dbReference type="InterPro" id="IPR013131">
    <property type="entry name" value="Mannitol_DH_N"/>
</dbReference>
<name>A0A1G8DVQ0_9MICO</name>
<keyword evidence="6" id="KW-1185">Reference proteome</keyword>
<comment type="catalytic activity">
    <reaction evidence="2">
        <text>D-mannitol 1-phosphate + NAD(+) = beta-D-fructose 6-phosphate + NADH + H(+)</text>
        <dbReference type="Rhea" id="RHEA:19661"/>
        <dbReference type="ChEBI" id="CHEBI:15378"/>
        <dbReference type="ChEBI" id="CHEBI:57540"/>
        <dbReference type="ChEBI" id="CHEBI:57634"/>
        <dbReference type="ChEBI" id="CHEBI:57945"/>
        <dbReference type="ChEBI" id="CHEBI:61381"/>
        <dbReference type="EC" id="1.1.1.17"/>
    </reaction>
</comment>
<dbReference type="PANTHER" id="PTHR43362">
    <property type="entry name" value="MANNITOL DEHYDROGENASE DSF1-RELATED"/>
    <property type="match status" value="1"/>
</dbReference>
<dbReference type="EMBL" id="LT629695">
    <property type="protein sequence ID" value="SDH61763.1"/>
    <property type="molecule type" value="Genomic_DNA"/>
</dbReference>
<dbReference type="InterPro" id="IPR013328">
    <property type="entry name" value="6PGD_dom2"/>
</dbReference>
<dbReference type="SUPFAM" id="SSF51735">
    <property type="entry name" value="NAD(P)-binding Rossmann-fold domains"/>
    <property type="match status" value="1"/>
</dbReference>
<protein>
    <submittedName>
        <fullName evidence="5">Fructuronate reductase</fullName>
    </submittedName>
</protein>
<dbReference type="Pfam" id="PF08125">
    <property type="entry name" value="Mannitol_dh_C"/>
    <property type="match status" value="1"/>
</dbReference>
<feature type="domain" description="Mannitol dehydrogenase C-terminal" evidence="4">
    <location>
        <begin position="273"/>
        <end position="400"/>
    </location>
</feature>
<dbReference type="Gene3D" id="3.40.50.720">
    <property type="entry name" value="NAD(P)-binding Rossmann-like Domain"/>
    <property type="match status" value="1"/>
</dbReference>
<evidence type="ECO:0000256" key="2">
    <source>
        <dbReference type="ARBA" id="ARBA00048615"/>
    </source>
</evidence>
<dbReference type="PRINTS" id="PR00084">
    <property type="entry name" value="MTLDHDRGNASE"/>
</dbReference>
<evidence type="ECO:0000313" key="5">
    <source>
        <dbReference type="EMBL" id="SDH61763.1"/>
    </source>
</evidence>
<dbReference type="Proteomes" id="UP000198822">
    <property type="component" value="Chromosome I"/>
</dbReference>
<accession>A0A1G8DVQ0</accession>
<dbReference type="InterPro" id="IPR013118">
    <property type="entry name" value="Mannitol_DH_C"/>
</dbReference>
<dbReference type="Pfam" id="PF01232">
    <property type="entry name" value="Mannitol_dh"/>
    <property type="match status" value="1"/>
</dbReference>
<organism evidence="5 6">
    <name type="scientific">Agrococcus jejuensis</name>
    <dbReference type="NCBI Taxonomy" id="399736"/>
    <lineage>
        <taxon>Bacteria</taxon>
        <taxon>Bacillati</taxon>
        <taxon>Actinomycetota</taxon>
        <taxon>Actinomycetes</taxon>
        <taxon>Micrococcales</taxon>
        <taxon>Microbacteriaceae</taxon>
        <taxon>Agrococcus</taxon>
    </lineage>
</organism>
<reference evidence="6" key="1">
    <citation type="submission" date="2016-10" db="EMBL/GenBank/DDBJ databases">
        <authorList>
            <person name="Varghese N."/>
            <person name="Submissions S."/>
        </authorList>
    </citation>
    <scope>NUCLEOTIDE SEQUENCE [LARGE SCALE GENOMIC DNA]</scope>
    <source>
        <strain evidence="6">DSM 22002</strain>
    </source>
</reference>
<evidence type="ECO:0000256" key="1">
    <source>
        <dbReference type="ARBA" id="ARBA00023002"/>
    </source>
</evidence>
<dbReference type="RefSeq" id="WP_092504313.1">
    <property type="nucleotide sequence ID" value="NZ_LT629695.1"/>
</dbReference>
<dbReference type="OrthoDB" id="271711at2"/>
<gene>
    <name evidence="5" type="ORF">SAMN04489720_1795</name>
</gene>
<dbReference type="InterPro" id="IPR050988">
    <property type="entry name" value="Mannitol_DH/Oxidoreductase"/>
</dbReference>
<dbReference type="SUPFAM" id="SSF48179">
    <property type="entry name" value="6-phosphogluconate dehydrogenase C-terminal domain-like"/>
    <property type="match status" value="1"/>
</dbReference>
<keyword evidence="1" id="KW-0560">Oxidoreductase</keyword>